<gene>
    <name evidence="2" type="ORF">NPIL_57781</name>
</gene>
<organism evidence="2 3">
    <name type="scientific">Nephila pilipes</name>
    <name type="common">Giant wood spider</name>
    <name type="synonym">Nephila maculata</name>
    <dbReference type="NCBI Taxonomy" id="299642"/>
    <lineage>
        <taxon>Eukaryota</taxon>
        <taxon>Metazoa</taxon>
        <taxon>Ecdysozoa</taxon>
        <taxon>Arthropoda</taxon>
        <taxon>Chelicerata</taxon>
        <taxon>Arachnida</taxon>
        <taxon>Araneae</taxon>
        <taxon>Araneomorphae</taxon>
        <taxon>Entelegynae</taxon>
        <taxon>Araneoidea</taxon>
        <taxon>Nephilidae</taxon>
        <taxon>Nephila</taxon>
    </lineage>
</organism>
<accession>A0A8X6R7H1</accession>
<dbReference type="AlphaFoldDB" id="A0A8X6R7H1"/>
<reference evidence="2" key="1">
    <citation type="submission" date="2020-08" db="EMBL/GenBank/DDBJ databases">
        <title>Multicomponent nature underlies the extraordinary mechanical properties of spider dragline silk.</title>
        <authorList>
            <person name="Kono N."/>
            <person name="Nakamura H."/>
            <person name="Mori M."/>
            <person name="Yoshida Y."/>
            <person name="Ohtoshi R."/>
            <person name="Malay A.D."/>
            <person name="Moran D.A.P."/>
            <person name="Tomita M."/>
            <person name="Numata K."/>
            <person name="Arakawa K."/>
        </authorList>
    </citation>
    <scope>NUCLEOTIDE SEQUENCE</scope>
</reference>
<keyword evidence="3" id="KW-1185">Reference proteome</keyword>
<evidence type="ECO:0000313" key="2">
    <source>
        <dbReference type="EMBL" id="GFU54435.1"/>
    </source>
</evidence>
<evidence type="ECO:0000313" key="3">
    <source>
        <dbReference type="Proteomes" id="UP000887013"/>
    </source>
</evidence>
<evidence type="ECO:0000256" key="1">
    <source>
        <dbReference type="SAM" id="MobiDB-lite"/>
    </source>
</evidence>
<feature type="region of interest" description="Disordered" evidence="1">
    <location>
        <begin position="94"/>
        <end position="123"/>
    </location>
</feature>
<dbReference type="Proteomes" id="UP000887013">
    <property type="component" value="Unassembled WGS sequence"/>
</dbReference>
<sequence>MKGCILIGRRKWLFDCPLDVKQEFWELWEEYEYSCNLKITFGKIAIRDRVYPWIEEWMEKMRYCTWEKKRKRVRAKRKQDAEMKASFVAQPILEDVQGSPPSRDVVSIDSPSVQKDVDDNPPPPLFLCLRLRP</sequence>
<proteinExistence type="predicted"/>
<dbReference type="EMBL" id="BMAW01039086">
    <property type="protein sequence ID" value="GFU54435.1"/>
    <property type="molecule type" value="Genomic_DNA"/>
</dbReference>
<protein>
    <submittedName>
        <fullName evidence="2">Uncharacterized protein</fullName>
    </submittedName>
</protein>
<name>A0A8X6R7H1_NEPPI</name>
<comment type="caution">
    <text evidence="2">The sequence shown here is derived from an EMBL/GenBank/DDBJ whole genome shotgun (WGS) entry which is preliminary data.</text>
</comment>